<evidence type="ECO:0000313" key="5">
    <source>
        <dbReference type="Proteomes" id="UP000271977"/>
    </source>
</evidence>
<gene>
    <name evidence="4" type="ORF">D8789_05220</name>
</gene>
<keyword evidence="2" id="KW-1133">Transmembrane helix</keyword>
<dbReference type="EMBL" id="RJPV01000003">
    <property type="protein sequence ID" value="RSJ90217.1"/>
    <property type="molecule type" value="Genomic_DNA"/>
</dbReference>
<comment type="caution">
    <text evidence="4">The sequence shown here is derived from an EMBL/GenBank/DDBJ whole genome shotgun (WGS) entry which is preliminary data.</text>
</comment>
<proteinExistence type="inferred from homology"/>
<feature type="domain" description="LXG" evidence="3">
    <location>
        <begin position="1"/>
        <end position="229"/>
    </location>
</feature>
<keyword evidence="2" id="KW-0472">Membrane</keyword>
<feature type="transmembrane region" description="Helical" evidence="2">
    <location>
        <begin position="493"/>
        <end position="513"/>
    </location>
</feature>
<dbReference type="AlphaFoldDB" id="A0A3R9MTW2"/>
<dbReference type="Pfam" id="PF04740">
    <property type="entry name" value="LXG"/>
    <property type="match status" value="1"/>
</dbReference>
<name>A0A3R9MTW2_STRMT</name>
<comment type="similarity">
    <text evidence="1">In the N-terminal section; belongs to the LXG family.</text>
</comment>
<keyword evidence="2" id="KW-0812">Transmembrane</keyword>
<evidence type="ECO:0000256" key="1">
    <source>
        <dbReference type="ARBA" id="ARBA00034117"/>
    </source>
</evidence>
<sequence>MKIDVSEVLLQKELLSISVESIKSQLSVSRSRLSEVVATDSLKGLVKDAINNKVTNYQIPLVDNYINTLDSIFSRYEGILKLFQDTVSETNTSAIIHTEYLESLKQRIKDPVNDLNKISSEALIIYAGIGDILTLTNPSLDSVKASYSEAVKSLDDTIKNMEAFNSVLLKTDTFDLIDMQNSEIATLSGYAPLPYGNTASRNYYSRTWFKNSVSEIHTAIHSNSKAVKYQNALAKQLAESKYSGTIAENKDLIDALFNVYKDIKENRLYKKVEYFELESMLAALYAYYRFRKNKKGDIIVYKATTEFGKSLDDYFKVGKKLSGSRIYEVVQYKNSDVSKAFKSIMKNLGYTKYNEELRKVFESFTDTTRFRTKVASVGKSIVSTTGSLLKEEFTNEISFKDAGKGLWKGITSEKGLIGSVKEGLTNFKSATKFGKFLKGATVVGAALDVVDTFSNISENEKEAKRQGLRGNEVNASVTTGFVIDAAKAAGTTVAGIAGASVGATLAGVGLGLLGVATAPAWVTGAVAIGVSAVAVGVLNWADKKFNVTDNLKKGANSLIKGMRGWFK</sequence>
<dbReference type="Proteomes" id="UP000271977">
    <property type="component" value="Unassembled WGS sequence"/>
</dbReference>
<dbReference type="InterPro" id="IPR006829">
    <property type="entry name" value="LXG_dom"/>
</dbReference>
<accession>A0A3R9MTW2</accession>
<organism evidence="4 5">
    <name type="scientific">Streptococcus mitis</name>
    <dbReference type="NCBI Taxonomy" id="28037"/>
    <lineage>
        <taxon>Bacteria</taxon>
        <taxon>Bacillati</taxon>
        <taxon>Bacillota</taxon>
        <taxon>Bacilli</taxon>
        <taxon>Lactobacillales</taxon>
        <taxon>Streptococcaceae</taxon>
        <taxon>Streptococcus</taxon>
        <taxon>Streptococcus mitis group</taxon>
    </lineage>
</organism>
<protein>
    <recommendedName>
        <fullName evidence="3">LXG domain-containing protein</fullName>
    </recommendedName>
</protein>
<dbReference type="RefSeq" id="WP_125430850.1">
    <property type="nucleotide sequence ID" value="NZ_RJPV01000003.1"/>
</dbReference>
<evidence type="ECO:0000256" key="2">
    <source>
        <dbReference type="SAM" id="Phobius"/>
    </source>
</evidence>
<dbReference type="PROSITE" id="PS51756">
    <property type="entry name" value="LXG"/>
    <property type="match status" value="1"/>
</dbReference>
<reference evidence="4 5" key="1">
    <citation type="submission" date="2018-11" db="EMBL/GenBank/DDBJ databases">
        <title>Species Designations Belie Phenotypic and Genotypic Heterogeneity in Oral Streptococci.</title>
        <authorList>
            <person name="Velsko I."/>
        </authorList>
    </citation>
    <scope>NUCLEOTIDE SEQUENCE [LARGE SCALE GENOMIC DNA]</scope>
    <source>
        <strain evidence="4 5">BCC30</strain>
    </source>
</reference>
<evidence type="ECO:0000259" key="3">
    <source>
        <dbReference type="PROSITE" id="PS51756"/>
    </source>
</evidence>
<evidence type="ECO:0000313" key="4">
    <source>
        <dbReference type="EMBL" id="RSJ90217.1"/>
    </source>
</evidence>
<feature type="transmembrane region" description="Helical" evidence="2">
    <location>
        <begin position="520"/>
        <end position="541"/>
    </location>
</feature>